<dbReference type="InParanoid" id="A0A2R5FE46"/>
<dbReference type="EMBL" id="BEYU01001430">
    <property type="protein sequence ID" value="GBG16215.1"/>
    <property type="molecule type" value="Genomic_DNA"/>
</dbReference>
<evidence type="ECO:0000313" key="1">
    <source>
        <dbReference type="EMBL" id="GBG16215.1"/>
    </source>
</evidence>
<comment type="caution">
    <text evidence="1">The sequence shown here is derived from an EMBL/GenBank/DDBJ whole genome shotgun (WGS) entry which is preliminary data.</text>
</comment>
<dbReference type="Proteomes" id="UP000241890">
    <property type="component" value="Unassembled WGS sequence"/>
</dbReference>
<reference evidence="1 2" key="1">
    <citation type="submission" date="2017-12" db="EMBL/GenBank/DDBJ databases">
        <title>Sequencing, de novo assembly and annotation of complete genome of a new Thraustochytrid species, strain FCC1311.</title>
        <authorList>
            <person name="Sedici K."/>
            <person name="Godart F."/>
            <person name="Aiese Cigliano R."/>
            <person name="Sanseverino W."/>
            <person name="Barakat M."/>
            <person name="Ortet P."/>
            <person name="Marechal E."/>
            <person name="Cagnac O."/>
            <person name="Amato A."/>
        </authorList>
    </citation>
    <scope>NUCLEOTIDE SEQUENCE [LARGE SCALE GENOMIC DNA]</scope>
</reference>
<proteinExistence type="predicted"/>
<dbReference type="AlphaFoldDB" id="A0A2R5FE46"/>
<feature type="non-terminal residue" evidence="1">
    <location>
        <position position="117"/>
    </location>
</feature>
<sequence>RCDWATEDIAQYVVPELITNDKQIYLHHLDDADVGGEFQGTFVSQARKTRFRDLVAALEAHFGDEAESAFVWLDIFSANQPELTRRDGATPDETRKAYEEYMTVGLHRAIAKFEELV</sequence>
<organism evidence="1 2">
    <name type="scientific">Hondaea fermentalgiana</name>
    <dbReference type="NCBI Taxonomy" id="2315210"/>
    <lineage>
        <taxon>Eukaryota</taxon>
        <taxon>Sar</taxon>
        <taxon>Stramenopiles</taxon>
        <taxon>Bigyra</taxon>
        <taxon>Labyrinthulomycetes</taxon>
        <taxon>Thraustochytrida</taxon>
        <taxon>Thraustochytriidae</taxon>
        <taxon>Hondaea</taxon>
    </lineage>
</organism>
<feature type="non-terminal residue" evidence="1">
    <location>
        <position position="1"/>
    </location>
</feature>
<dbReference type="OrthoDB" id="63610at2759"/>
<evidence type="ECO:0000313" key="2">
    <source>
        <dbReference type="Proteomes" id="UP000241890"/>
    </source>
</evidence>
<accession>A0A2R5FE46</accession>
<gene>
    <name evidence="1" type="ORF">FCC1311_116902</name>
</gene>
<protein>
    <submittedName>
        <fullName evidence="1">Uncharacterized protein</fullName>
    </submittedName>
</protein>
<name>A0A2R5FE46_9STRA</name>
<keyword evidence="2" id="KW-1185">Reference proteome</keyword>